<evidence type="ECO:0000313" key="1">
    <source>
        <dbReference type="EMBL" id="MBU2691585.1"/>
    </source>
</evidence>
<dbReference type="EMBL" id="JAHJDP010000066">
    <property type="protein sequence ID" value="MBU2691585.1"/>
    <property type="molecule type" value="Genomic_DNA"/>
</dbReference>
<organism evidence="1 2">
    <name type="scientific">Eiseniibacteriota bacterium</name>
    <dbReference type="NCBI Taxonomy" id="2212470"/>
    <lineage>
        <taxon>Bacteria</taxon>
        <taxon>Candidatus Eiseniibacteriota</taxon>
    </lineage>
</organism>
<comment type="caution">
    <text evidence="1">The sequence shown here is derived from an EMBL/GenBank/DDBJ whole genome shotgun (WGS) entry which is preliminary data.</text>
</comment>
<dbReference type="Proteomes" id="UP000777784">
    <property type="component" value="Unassembled WGS sequence"/>
</dbReference>
<name>A0A948W6X1_UNCEI</name>
<accession>A0A948W6X1</accession>
<gene>
    <name evidence="1" type="ORF">KJ970_11715</name>
</gene>
<dbReference type="AlphaFoldDB" id="A0A948W6X1"/>
<evidence type="ECO:0000313" key="2">
    <source>
        <dbReference type="Proteomes" id="UP000777784"/>
    </source>
</evidence>
<proteinExistence type="predicted"/>
<sequence>MKNQNKEISFLLQLDALMIERGEEIDGIEWIDWRGSPHLVVSSHQKDFKPSLQFFSVENPPRLLSENTLMLPPQTSRPQWSLMAADNGSFFVALTRPGSAFCPLALWDSNSPKDIDLSAQRLGGVFSNPRFVKGMQGVIPPVIAVDGAEASKAVVLFTPPESGDSWNYRVLYKPETGVVQQAEMIRIDDGYWLFYKLFVPGSVESDSQGAIPSRPNIHFGTIAPGILSCARFDGNFNILGSPFRPLNDDLFFEFDVDLCGERLVVLGTTDSGILISEGCLVGDAFQWITKTQRNLTGLCSEPTVIINGNSLYIALVEDLGSPTARVLYARR</sequence>
<protein>
    <submittedName>
        <fullName evidence="1">Uncharacterized protein</fullName>
    </submittedName>
</protein>
<reference evidence="1" key="1">
    <citation type="submission" date="2021-05" db="EMBL/GenBank/DDBJ databases">
        <title>Energy efficiency and biological interactions define the core microbiome of deep oligotrophic groundwater.</title>
        <authorList>
            <person name="Mehrshad M."/>
            <person name="Lopez-Fernandez M."/>
            <person name="Bell E."/>
            <person name="Bernier-Latmani R."/>
            <person name="Bertilsson S."/>
            <person name="Dopson M."/>
        </authorList>
    </citation>
    <scope>NUCLEOTIDE SEQUENCE</scope>
    <source>
        <strain evidence="1">Modern_marine.mb.64</strain>
    </source>
</reference>